<proteinExistence type="predicted"/>
<keyword evidence="1" id="KW-0472">Membrane</keyword>
<feature type="transmembrane region" description="Helical" evidence="1">
    <location>
        <begin position="36"/>
        <end position="57"/>
    </location>
</feature>
<evidence type="ECO:0000313" key="2">
    <source>
        <dbReference type="EMBL" id="MBZ4040019.1"/>
    </source>
</evidence>
<evidence type="ECO:0000313" key="3">
    <source>
        <dbReference type="Proteomes" id="UP001430954"/>
    </source>
</evidence>
<gene>
    <name evidence="2" type="ORF">K6753_10810</name>
</gene>
<comment type="caution">
    <text evidence="2">The sequence shown here is derived from an EMBL/GenBank/DDBJ whole genome shotgun (WGS) entry which is preliminary data.</text>
</comment>
<dbReference type="EMBL" id="JAINZW010000004">
    <property type="protein sequence ID" value="MBZ4040019.1"/>
    <property type="molecule type" value="Genomic_DNA"/>
</dbReference>
<feature type="transmembrane region" description="Helical" evidence="1">
    <location>
        <begin position="63"/>
        <end position="83"/>
    </location>
</feature>
<sequence length="187" mass="21310">MNFDDLMKSAWQGQVPSAMQADLVRKVRRRKWRLRLLRALEVVLTLLAVLVFGQALFTGRFGPTHWLLLPFFVVFIPVAWAVVLRAPRRHAADATGSASAYARLRLAQLRAGLRDLWLARTAVWLLAGYAVVAYAGTWLLAGDAWRDAGLMLLLMAGAFLGVTLWLGRPLRRRWMREYRAVRRLVED</sequence>
<dbReference type="Proteomes" id="UP001430954">
    <property type="component" value="Unassembled WGS sequence"/>
</dbReference>
<name>A0ABS7T812_9GAMM</name>
<keyword evidence="1" id="KW-0812">Transmembrane</keyword>
<protein>
    <submittedName>
        <fullName evidence="2">Uncharacterized protein</fullName>
    </submittedName>
</protein>
<dbReference type="RefSeq" id="WP_223676452.1">
    <property type="nucleotide sequence ID" value="NZ_JAINZW010000004.1"/>
</dbReference>
<reference evidence="2 3" key="1">
    <citation type="submission" date="2021-09" db="EMBL/GenBank/DDBJ databases">
        <title>Lysobacter sp. 13A isolated from the river sediment.</title>
        <authorList>
            <person name="Liu H."/>
            <person name="Li S."/>
            <person name="Mao S."/>
        </authorList>
    </citation>
    <scope>NUCLEOTIDE SEQUENCE [LARGE SCALE GENOMIC DNA]</scope>
    <source>
        <strain evidence="2 3">13A</strain>
    </source>
</reference>
<feature type="transmembrane region" description="Helical" evidence="1">
    <location>
        <begin position="148"/>
        <end position="167"/>
    </location>
</feature>
<accession>A0ABS7T812</accession>
<evidence type="ECO:0000256" key="1">
    <source>
        <dbReference type="SAM" id="Phobius"/>
    </source>
</evidence>
<feature type="transmembrane region" description="Helical" evidence="1">
    <location>
        <begin position="117"/>
        <end position="136"/>
    </location>
</feature>
<keyword evidence="1" id="KW-1133">Transmembrane helix</keyword>
<organism evidence="2 3">
    <name type="scientific">Novilysobacter selenitireducens</name>
    <dbReference type="NCBI Taxonomy" id="2872639"/>
    <lineage>
        <taxon>Bacteria</taxon>
        <taxon>Pseudomonadati</taxon>
        <taxon>Pseudomonadota</taxon>
        <taxon>Gammaproteobacteria</taxon>
        <taxon>Lysobacterales</taxon>
        <taxon>Lysobacteraceae</taxon>
        <taxon>Novilysobacter</taxon>
    </lineage>
</organism>
<keyword evidence="3" id="KW-1185">Reference proteome</keyword>